<proteinExistence type="predicted"/>
<dbReference type="AlphaFoldDB" id="A0A6N6NRT6"/>
<dbReference type="GeneID" id="98657815"/>
<dbReference type="EMBL" id="WAJR01000009">
    <property type="protein sequence ID" value="KAB1640785.1"/>
    <property type="molecule type" value="Genomic_DNA"/>
</dbReference>
<dbReference type="CDD" id="cd02440">
    <property type="entry name" value="AdoMet_MTases"/>
    <property type="match status" value="1"/>
</dbReference>
<name>A0A6N6NRT6_9ACTN</name>
<dbReference type="InterPro" id="IPR029063">
    <property type="entry name" value="SAM-dependent_MTases_sf"/>
</dbReference>
<evidence type="ECO:0000313" key="3">
    <source>
        <dbReference type="Proteomes" id="UP000468668"/>
    </source>
</evidence>
<gene>
    <name evidence="2" type="ORF">F8C90_05270</name>
</gene>
<sequence>MTESFTPLLTTTDWNAEWMQLQKARRHRDSAVYWNERAKTFTSKDYPNPYVNSFLERAGVAPEESVFDMGCGTGALALPLGEAGHAVTAADFSEGMLSILRGELEARGIKSVHCEQMSWEDDWEEHGIAPKSHDVCTASRSIAVDDMRAALLKLTMVARRRVCITLPTGASPRTDDHVIEALGLASRVGRDHLYAVNILSSMGFEPELTYIKSSRHDTFETFDDALRKYDDMVRKACALLPETRTQIALSKLKPWLEAQIVENEDAGKPGERGIPQGALRLREPRTITWAFIAWNVD</sequence>
<dbReference type="Gene3D" id="3.40.50.150">
    <property type="entry name" value="Vaccinia Virus protein VP39"/>
    <property type="match status" value="1"/>
</dbReference>
<keyword evidence="2" id="KW-0808">Transferase</keyword>
<keyword evidence="3" id="KW-1185">Reference proteome</keyword>
<protein>
    <submittedName>
        <fullName evidence="2">Class I SAM-dependent methyltransferase</fullName>
    </submittedName>
</protein>
<dbReference type="GO" id="GO:0032259">
    <property type="term" value="P:methylation"/>
    <property type="evidence" value="ECO:0007669"/>
    <property type="project" value="UniProtKB-KW"/>
</dbReference>
<comment type="caution">
    <text evidence="2">The sequence shown here is derived from an EMBL/GenBank/DDBJ whole genome shotgun (WGS) entry which is preliminary data.</text>
</comment>
<reference evidence="2 3" key="1">
    <citation type="submission" date="2019-09" db="EMBL/GenBank/DDBJ databases">
        <title>Whole genome shotgun sequencing (WGS) of Ellagibacter isourolithinifaciens DSM 104140(T) and Adlercreutzia muris DSM 29508(T).</title>
        <authorList>
            <person name="Stoll D.A."/>
            <person name="Danylec N."/>
            <person name="Huch M."/>
        </authorList>
    </citation>
    <scope>NUCLEOTIDE SEQUENCE [LARGE SCALE GENOMIC DNA]</scope>
    <source>
        <strain evidence="2 3">DSM 104140</strain>
    </source>
</reference>
<evidence type="ECO:0000313" key="2">
    <source>
        <dbReference type="EMBL" id="KAB1640785.1"/>
    </source>
</evidence>
<dbReference type="SUPFAM" id="SSF53335">
    <property type="entry name" value="S-adenosyl-L-methionine-dependent methyltransferases"/>
    <property type="match status" value="1"/>
</dbReference>
<evidence type="ECO:0000259" key="1">
    <source>
        <dbReference type="Pfam" id="PF13649"/>
    </source>
</evidence>
<dbReference type="InterPro" id="IPR041698">
    <property type="entry name" value="Methyltransf_25"/>
</dbReference>
<dbReference type="GO" id="GO:0008168">
    <property type="term" value="F:methyltransferase activity"/>
    <property type="evidence" value="ECO:0007669"/>
    <property type="project" value="UniProtKB-KW"/>
</dbReference>
<dbReference type="OrthoDB" id="21342at2"/>
<keyword evidence="2" id="KW-0489">Methyltransferase</keyword>
<accession>A0A6N6NRT6</accession>
<organism evidence="2 3">
    <name type="scientific">Ellagibacter isourolithinifaciens</name>
    <dbReference type="NCBI Taxonomy" id="2137581"/>
    <lineage>
        <taxon>Bacteria</taxon>
        <taxon>Bacillati</taxon>
        <taxon>Actinomycetota</taxon>
        <taxon>Coriobacteriia</taxon>
        <taxon>Eggerthellales</taxon>
        <taxon>Eggerthellaceae</taxon>
        <taxon>Ellagibacter</taxon>
    </lineage>
</organism>
<feature type="domain" description="Methyltransferase" evidence="1">
    <location>
        <begin position="66"/>
        <end position="153"/>
    </location>
</feature>
<dbReference type="Proteomes" id="UP000468668">
    <property type="component" value="Unassembled WGS sequence"/>
</dbReference>
<dbReference type="Pfam" id="PF13649">
    <property type="entry name" value="Methyltransf_25"/>
    <property type="match status" value="1"/>
</dbReference>
<dbReference type="RefSeq" id="WP_158049413.1">
    <property type="nucleotide sequence ID" value="NZ_WAJR01000009.1"/>
</dbReference>